<keyword evidence="9" id="KW-0862">Zinc</keyword>
<sequence>MPERDPIRIRGARQHNLQGLDLDLPAGELIVLTGVSGSGKSSLAFDTVYAEGQRRYVETFSAYARQFLERMDRPQVERIDGVPPAIAISQVNPVRTSRSTVGTMTELADHLKLLFARAARPFCSGCGREVRRDTPAAIAAELLGEHGAPPWPAGTAAAVTFSVAVPAGLDREGLDEMLSSQGYTRRYERDGAVEVVQDRLRLEPSRRGRLAEALEAALAQGRGRAQVWALGEDREPVGEPRRYSAALHCPDCDRDYPEPSPERFSFNSPVGACPACRGFGRIMEIDPALVIPDDRLSLAGGAIRPFRGGASQECQADLLRAARRRGVATDVPWRALDEADRRWVWEGDDRRGRGGRWYGVRGYFDYLERKSYKMHVRVQLSRYRAYRLCPECGGARLAPAALDFRLGGRAAADAVLAPAQRFRPRHVAMADATLQALPGLTLHDLATLPLARLAAFLDALELPPPLDEAAATVLAEIRGRVGYLDEVGLGYLTLDRQSRTLSGGEAQRINLTTALGTSLVNTLFVLDEPSVGLHPRDVGRLVGILERLRDAGNTLLVVEHDPQVMAAADRIIDLGPGPGERGGQVVFNGPPAALAAAGSATAAA</sequence>
<dbReference type="Proteomes" id="UP000738126">
    <property type="component" value="Unassembled WGS sequence"/>
</dbReference>
<keyword evidence="6" id="KW-0227">DNA damage</keyword>
<proteinExistence type="inferred from homology"/>
<evidence type="ECO:0000256" key="12">
    <source>
        <dbReference type="ARBA" id="ARBA00023125"/>
    </source>
</evidence>
<feature type="non-terminal residue" evidence="18">
    <location>
        <position position="604"/>
    </location>
</feature>
<name>A0ABS1E5D5_9GAMM</name>
<dbReference type="Gene3D" id="3.40.50.300">
    <property type="entry name" value="P-loop containing nucleotide triphosphate hydrolases"/>
    <property type="match status" value="1"/>
</dbReference>
<keyword evidence="4" id="KW-0677">Repeat</keyword>
<evidence type="ECO:0000256" key="15">
    <source>
        <dbReference type="ARBA" id="ARBA00039316"/>
    </source>
</evidence>
<evidence type="ECO:0000256" key="7">
    <source>
        <dbReference type="ARBA" id="ARBA00022769"/>
    </source>
</evidence>
<keyword evidence="7" id="KW-0228">DNA excision</keyword>
<feature type="domain" description="UvrA DNA-binding" evidence="17">
    <location>
        <begin position="286"/>
        <end position="350"/>
    </location>
</feature>
<evidence type="ECO:0000259" key="17">
    <source>
        <dbReference type="Pfam" id="PF17755"/>
    </source>
</evidence>
<evidence type="ECO:0000256" key="9">
    <source>
        <dbReference type="ARBA" id="ARBA00022833"/>
    </source>
</evidence>
<keyword evidence="11" id="KW-0267">Excision nuclease</keyword>
<comment type="caution">
    <text evidence="18">The sequence shown here is derived from an EMBL/GenBank/DDBJ whole genome shotgun (WGS) entry which is preliminary data.</text>
</comment>
<dbReference type="InterPro" id="IPR013815">
    <property type="entry name" value="ATP_grasp_subdomain_1"/>
</dbReference>
<evidence type="ECO:0000256" key="3">
    <source>
        <dbReference type="ARBA" id="ARBA00022723"/>
    </source>
</evidence>
<dbReference type="Gene3D" id="3.30.1490.20">
    <property type="entry name" value="ATP-grasp fold, A domain"/>
    <property type="match status" value="1"/>
</dbReference>
<evidence type="ECO:0000256" key="14">
    <source>
        <dbReference type="ARBA" id="ARBA00038000"/>
    </source>
</evidence>
<keyword evidence="3" id="KW-0479">Metal-binding</keyword>
<gene>
    <name evidence="18" type="ORF">CKO13_07900</name>
</gene>
<evidence type="ECO:0000256" key="11">
    <source>
        <dbReference type="ARBA" id="ARBA00022881"/>
    </source>
</evidence>
<evidence type="ECO:0000256" key="6">
    <source>
        <dbReference type="ARBA" id="ARBA00022763"/>
    </source>
</evidence>
<dbReference type="PANTHER" id="PTHR43152:SF3">
    <property type="entry name" value="UVRABC SYSTEM PROTEIN A"/>
    <property type="match status" value="1"/>
</dbReference>
<dbReference type="InterPro" id="IPR041552">
    <property type="entry name" value="UvrA_DNA-bd"/>
</dbReference>
<reference evidence="18 19" key="1">
    <citation type="journal article" date="2020" name="Microorganisms">
        <title>Osmotic Adaptation and Compatible Solute Biosynthesis of Phototrophic Bacteria as Revealed from Genome Analyses.</title>
        <authorList>
            <person name="Imhoff J.F."/>
            <person name="Rahn T."/>
            <person name="Kunzel S."/>
            <person name="Keller A."/>
            <person name="Neulinger S.C."/>
        </authorList>
    </citation>
    <scope>NUCLEOTIDE SEQUENCE [LARGE SCALE GENOMIC DNA]</scope>
    <source>
        <strain evidence="18 19">DSM 15116</strain>
    </source>
</reference>
<evidence type="ECO:0000256" key="16">
    <source>
        <dbReference type="ARBA" id="ARBA00042156"/>
    </source>
</evidence>
<dbReference type="PANTHER" id="PTHR43152">
    <property type="entry name" value="UVRABC SYSTEM PROTEIN A"/>
    <property type="match status" value="1"/>
</dbReference>
<keyword evidence="10" id="KW-0067">ATP-binding</keyword>
<keyword evidence="5" id="KW-0547">Nucleotide-binding</keyword>
<keyword evidence="19" id="KW-1185">Reference proteome</keyword>
<keyword evidence="2" id="KW-0963">Cytoplasm</keyword>
<evidence type="ECO:0000313" key="19">
    <source>
        <dbReference type="Proteomes" id="UP000738126"/>
    </source>
</evidence>
<keyword evidence="12" id="KW-0238">DNA-binding</keyword>
<keyword evidence="8" id="KW-0863">Zinc-finger</keyword>
<dbReference type="Gene3D" id="1.10.8.280">
    <property type="entry name" value="ABC transporter ATPase domain-like"/>
    <property type="match status" value="1"/>
</dbReference>
<accession>A0ABS1E5D5</accession>
<comment type="similarity">
    <text evidence="14">Belongs to the ABC transporter superfamily. UvrA family.</text>
</comment>
<dbReference type="InterPro" id="IPR027417">
    <property type="entry name" value="P-loop_NTPase"/>
</dbReference>
<dbReference type="Pfam" id="PF17755">
    <property type="entry name" value="UvrA_DNA-bind"/>
    <property type="match status" value="1"/>
</dbReference>
<protein>
    <recommendedName>
        <fullName evidence="15">UvrABC system protein A</fullName>
    </recommendedName>
    <alternativeName>
        <fullName evidence="16">Excinuclease ABC subunit A</fullName>
    </alternativeName>
</protein>
<evidence type="ECO:0000256" key="4">
    <source>
        <dbReference type="ARBA" id="ARBA00022737"/>
    </source>
</evidence>
<evidence type="ECO:0000313" key="18">
    <source>
        <dbReference type="EMBL" id="MBK1726945.1"/>
    </source>
</evidence>
<evidence type="ECO:0000256" key="1">
    <source>
        <dbReference type="ARBA" id="ARBA00004496"/>
    </source>
</evidence>
<keyword evidence="13" id="KW-0234">DNA repair</keyword>
<evidence type="ECO:0000256" key="2">
    <source>
        <dbReference type="ARBA" id="ARBA00022490"/>
    </source>
</evidence>
<dbReference type="SUPFAM" id="SSF52540">
    <property type="entry name" value="P-loop containing nucleoside triphosphate hydrolases"/>
    <property type="match status" value="1"/>
</dbReference>
<evidence type="ECO:0000256" key="13">
    <source>
        <dbReference type="ARBA" id="ARBA00023204"/>
    </source>
</evidence>
<dbReference type="Gene3D" id="1.20.1580.10">
    <property type="entry name" value="ABC transporter ATPase like domain"/>
    <property type="match status" value="1"/>
</dbReference>
<evidence type="ECO:0000256" key="5">
    <source>
        <dbReference type="ARBA" id="ARBA00022741"/>
    </source>
</evidence>
<comment type="subcellular location">
    <subcellularLocation>
        <location evidence="1">Cytoplasm</location>
    </subcellularLocation>
</comment>
<organism evidence="18 19">
    <name type="scientific">Halorhodospira neutriphila</name>
    <dbReference type="NCBI Taxonomy" id="168379"/>
    <lineage>
        <taxon>Bacteria</taxon>
        <taxon>Pseudomonadati</taxon>
        <taxon>Pseudomonadota</taxon>
        <taxon>Gammaproteobacteria</taxon>
        <taxon>Chromatiales</taxon>
        <taxon>Ectothiorhodospiraceae</taxon>
        <taxon>Halorhodospira</taxon>
    </lineage>
</organism>
<evidence type="ECO:0000256" key="10">
    <source>
        <dbReference type="ARBA" id="ARBA00022840"/>
    </source>
</evidence>
<evidence type="ECO:0000256" key="8">
    <source>
        <dbReference type="ARBA" id="ARBA00022771"/>
    </source>
</evidence>
<dbReference type="EMBL" id="NRSH01000081">
    <property type="protein sequence ID" value="MBK1726945.1"/>
    <property type="molecule type" value="Genomic_DNA"/>
</dbReference>